<feature type="domain" description="Amidohydrolase 3" evidence="2">
    <location>
        <begin position="407"/>
        <end position="515"/>
    </location>
</feature>
<comment type="caution">
    <text evidence="3">The sequence shown here is derived from an EMBL/GenBank/DDBJ whole genome shotgun (WGS) entry which is preliminary data.</text>
</comment>
<organism evidence="3 4">
    <name type="scientific">Hyphomonas beringensis</name>
    <dbReference type="NCBI Taxonomy" id="1280946"/>
    <lineage>
        <taxon>Bacteria</taxon>
        <taxon>Pseudomonadati</taxon>
        <taxon>Pseudomonadota</taxon>
        <taxon>Alphaproteobacteria</taxon>
        <taxon>Hyphomonadales</taxon>
        <taxon>Hyphomonadaceae</taxon>
        <taxon>Hyphomonas</taxon>
    </lineage>
</organism>
<dbReference type="PATRIC" id="fig|1280946.3.peg.1665"/>
<dbReference type="PANTHER" id="PTHR11647">
    <property type="entry name" value="HYDRANTOINASE/DIHYDROPYRIMIDINASE FAMILY MEMBER"/>
    <property type="match status" value="1"/>
</dbReference>
<proteinExistence type="predicted"/>
<protein>
    <recommendedName>
        <fullName evidence="2">Amidohydrolase 3 domain-containing protein</fullName>
    </recommendedName>
</protein>
<keyword evidence="4" id="KW-1185">Reference proteome</keyword>
<dbReference type="SUPFAM" id="SSF51556">
    <property type="entry name" value="Metallo-dependent hydrolases"/>
    <property type="match status" value="1"/>
</dbReference>
<dbReference type="InterPro" id="IPR011059">
    <property type="entry name" value="Metal-dep_hydrolase_composite"/>
</dbReference>
<evidence type="ECO:0000256" key="1">
    <source>
        <dbReference type="SAM" id="MobiDB-lite"/>
    </source>
</evidence>
<dbReference type="AlphaFoldDB" id="A0A062UF85"/>
<dbReference type="EMBL" id="AWFF01000034">
    <property type="protein sequence ID" value="KCZ54765.1"/>
    <property type="molecule type" value="Genomic_DNA"/>
</dbReference>
<dbReference type="Gene3D" id="2.30.40.10">
    <property type="entry name" value="Urease, subunit C, domain 1"/>
    <property type="match status" value="1"/>
</dbReference>
<reference evidence="3 4" key="1">
    <citation type="journal article" date="2014" name="Antonie Van Leeuwenhoek">
        <title>Hyphomonas beringensis sp. nov. and Hyphomonas chukchiensis sp. nov., isolated from surface seawater of the Bering Sea and Chukchi Sea.</title>
        <authorList>
            <person name="Li C."/>
            <person name="Lai Q."/>
            <person name="Li G."/>
            <person name="Dong C."/>
            <person name="Wang J."/>
            <person name="Liao Y."/>
            <person name="Shao Z."/>
        </authorList>
    </citation>
    <scope>NUCLEOTIDE SEQUENCE [LARGE SCALE GENOMIC DNA]</scope>
    <source>
        <strain evidence="3 4">25B14_1</strain>
    </source>
</reference>
<dbReference type="InterPro" id="IPR013108">
    <property type="entry name" value="Amidohydro_3"/>
</dbReference>
<dbReference type="eggNOG" id="COG3653">
    <property type="taxonomic scope" value="Bacteria"/>
</dbReference>
<dbReference type="GO" id="GO:0016812">
    <property type="term" value="F:hydrolase activity, acting on carbon-nitrogen (but not peptide) bonds, in cyclic amides"/>
    <property type="evidence" value="ECO:0007669"/>
    <property type="project" value="TreeGrafter"/>
</dbReference>
<dbReference type="InterPro" id="IPR032466">
    <property type="entry name" value="Metal_Hydrolase"/>
</dbReference>
<evidence type="ECO:0000313" key="3">
    <source>
        <dbReference type="EMBL" id="KCZ54765.1"/>
    </source>
</evidence>
<dbReference type="SUPFAM" id="SSF51338">
    <property type="entry name" value="Composite domain of metallo-dependent hydrolases"/>
    <property type="match status" value="1"/>
</dbReference>
<feature type="region of interest" description="Disordered" evidence="1">
    <location>
        <begin position="522"/>
        <end position="541"/>
    </location>
</feature>
<dbReference type="Proteomes" id="UP000027037">
    <property type="component" value="Unassembled WGS sequence"/>
</dbReference>
<gene>
    <name evidence="3" type="ORF">HY29_13280</name>
</gene>
<evidence type="ECO:0000313" key="4">
    <source>
        <dbReference type="Proteomes" id="UP000027037"/>
    </source>
</evidence>
<accession>A0A062UF85</accession>
<dbReference type="Pfam" id="PF07969">
    <property type="entry name" value="Amidohydro_3"/>
    <property type="match status" value="1"/>
</dbReference>
<dbReference type="GO" id="GO:0005829">
    <property type="term" value="C:cytosol"/>
    <property type="evidence" value="ECO:0007669"/>
    <property type="project" value="TreeGrafter"/>
</dbReference>
<evidence type="ECO:0000259" key="2">
    <source>
        <dbReference type="Pfam" id="PF07969"/>
    </source>
</evidence>
<dbReference type="STRING" id="1280946.HY29_13280"/>
<dbReference type="InterPro" id="IPR050378">
    <property type="entry name" value="Metallo-dep_Hydrolases_sf"/>
</dbReference>
<sequence>MQNMPRLRKFGSLGVKYAFPAILLAGCTSPVEVPLQEADILLLNGTVYDGTLGDARIADVAIVDDRIVFVGDAKEANYSAPVSLDVTGKYVAPGFIDPHTHYDRDITPWANDPDKSLILPAIMQGVTTVFVGVDGSGHPAIGETLSNAEKKGVGPNVAAYVGFGAVRSMVLGYSDRAPDADELGTMKGLVSQGMCEGAFGLSTGLFYSPQSYSTTEEVIALTKEAAARGGLYDSHIRDESSYTVGLLGAIQEVIDIGDATGIPLHIAHLKALGVDVHGQSTDVIDLVEVAQSEGLTVTADQYPWVASGTSVSASLLPRWAQVGGEEAMIARLRDAEDGPKIRAAMTENMRRRGGPDSLLLSNSTKDEWIGKTLQDLSEDWNVDPVEAAIRVLEQGGAGLASFNQSEEDVKRFMQQPWVMTSSDASGGHPRKYASYATKYAKYVKKEKTITTTEFVHSSSGLVADSLGLVDRGYLKDGYYADIVVFDPENYAPRATFLEPEILSVGVVDVLVNGEFAVRDGEPVNSAPGRGLKHMPTEGTCE</sequence>
<name>A0A062UF85_9PROT</name>
<dbReference type="PROSITE" id="PS51257">
    <property type="entry name" value="PROKAR_LIPOPROTEIN"/>
    <property type="match status" value="1"/>
</dbReference>
<dbReference type="PANTHER" id="PTHR11647:SF1">
    <property type="entry name" value="COLLAPSIN RESPONSE MEDIATOR PROTEIN"/>
    <property type="match status" value="1"/>
</dbReference>
<dbReference type="Gene3D" id="3.20.20.140">
    <property type="entry name" value="Metal-dependent hydrolases"/>
    <property type="match status" value="2"/>
</dbReference>